<sequence>METQELVAQMIVRTSPMRRFEDWPEVLAAYAACLETVQHKLTTQEMNDLINLGADFYRTLARAEDYRRGADLEARSRATGGLG</sequence>
<reference evidence="1 2" key="1">
    <citation type="submission" date="2018-02" db="EMBL/GenBank/DDBJ databases">
        <title>Draft Genome of Achromobacter spanius stain 6.</title>
        <authorList>
            <person name="Gunasekera T.S."/>
            <person name="Radwan O."/>
            <person name="Ruiz O.N."/>
        </authorList>
    </citation>
    <scope>NUCLEOTIDE SEQUENCE [LARGE SCALE GENOMIC DNA]</scope>
    <source>
        <strain evidence="1 2">6</strain>
    </source>
</reference>
<evidence type="ECO:0000313" key="2">
    <source>
        <dbReference type="Proteomes" id="UP000239990"/>
    </source>
</evidence>
<dbReference type="EMBL" id="PREU01000002">
    <property type="protein sequence ID" value="PPA77611.1"/>
    <property type="molecule type" value="Genomic_DNA"/>
</dbReference>
<comment type="caution">
    <text evidence="1">The sequence shown here is derived from an EMBL/GenBank/DDBJ whole genome shotgun (WGS) entry which is preliminary data.</text>
</comment>
<accession>A0A2S5GXT0</accession>
<dbReference type="RefSeq" id="WP_104142702.1">
    <property type="nucleotide sequence ID" value="NZ_PREU01000002.1"/>
</dbReference>
<protein>
    <submittedName>
        <fullName evidence="1">DNA-3-methyladenine glycosylase</fullName>
    </submittedName>
</protein>
<dbReference type="OrthoDB" id="8658620at2"/>
<name>A0A2S5GXT0_9BURK</name>
<evidence type="ECO:0000313" key="1">
    <source>
        <dbReference type="EMBL" id="PPA77611.1"/>
    </source>
</evidence>
<gene>
    <name evidence="1" type="ORF">C4E15_06255</name>
</gene>
<dbReference type="AlphaFoldDB" id="A0A2S5GXT0"/>
<dbReference type="Proteomes" id="UP000239990">
    <property type="component" value="Unassembled WGS sequence"/>
</dbReference>
<proteinExistence type="predicted"/>
<organism evidence="1 2">
    <name type="scientific">Achromobacter spanius</name>
    <dbReference type="NCBI Taxonomy" id="217203"/>
    <lineage>
        <taxon>Bacteria</taxon>
        <taxon>Pseudomonadati</taxon>
        <taxon>Pseudomonadota</taxon>
        <taxon>Betaproteobacteria</taxon>
        <taxon>Burkholderiales</taxon>
        <taxon>Alcaligenaceae</taxon>
        <taxon>Achromobacter</taxon>
    </lineage>
</organism>